<dbReference type="STRING" id="856736.SAMN04488058_11618"/>
<evidence type="ECO:0000256" key="7">
    <source>
        <dbReference type="RuleBase" id="RU363032"/>
    </source>
</evidence>
<dbReference type="PANTHER" id="PTHR43744:SF12">
    <property type="entry name" value="ABC TRANSPORTER PERMEASE PROTEIN MG189-RELATED"/>
    <property type="match status" value="1"/>
</dbReference>
<reference evidence="10" key="1">
    <citation type="submission" date="2016-10" db="EMBL/GenBank/DDBJ databases">
        <authorList>
            <person name="Varghese N."/>
            <person name="Submissions S."/>
        </authorList>
    </citation>
    <scope>NUCLEOTIDE SEQUENCE [LARGE SCALE GENOMIC DNA]</scope>
    <source>
        <strain evidence="10">CGMCC 1.10218</strain>
    </source>
</reference>
<name>A0A1H7BE70_9DEIO</name>
<dbReference type="SUPFAM" id="SSF161098">
    <property type="entry name" value="MetI-like"/>
    <property type="match status" value="1"/>
</dbReference>
<keyword evidence="6 7" id="KW-0472">Membrane</keyword>
<evidence type="ECO:0000256" key="5">
    <source>
        <dbReference type="ARBA" id="ARBA00022989"/>
    </source>
</evidence>
<dbReference type="CDD" id="cd06261">
    <property type="entry name" value="TM_PBP2"/>
    <property type="match status" value="1"/>
</dbReference>
<evidence type="ECO:0000256" key="4">
    <source>
        <dbReference type="ARBA" id="ARBA00022692"/>
    </source>
</evidence>
<evidence type="ECO:0000256" key="3">
    <source>
        <dbReference type="ARBA" id="ARBA00022475"/>
    </source>
</evidence>
<protein>
    <submittedName>
        <fullName evidence="9">Raffinose/stachyose/melibiose transport system permease protein</fullName>
    </submittedName>
</protein>
<evidence type="ECO:0000256" key="6">
    <source>
        <dbReference type="ARBA" id="ARBA00023136"/>
    </source>
</evidence>
<feature type="transmembrane region" description="Helical" evidence="7">
    <location>
        <begin position="247"/>
        <end position="269"/>
    </location>
</feature>
<evidence type="ECO:0000313" key="9">
    <source>
        <dbReference type="EMBL" id="SEJ72822.1"/>
    </source>
</evidence>
<evidence type="ECO:0000256" key="1">
    <source>
        <dbReference type="ARBA" id="ARBA00004651"/>
    </source>
</evidence>
<dbReference type="AlphaFoldDB" id="A0A1H7BE70"/>
<feature type="transmembrane region" description="Helical" evidence="7">
    <location>
        <begin position="104"/>
        <end position="125"/>
    </location>
</feature>
<dbReference type="RefSeq" id="WP_092265242.1">
    <property type="nucleotide sequence ID" value="NZ_FNZA01000016.1"/>
</dbReference>
<feature type="transmembrane region" description="Helical" evidence="7">
    <location>
        <begin position="181"/>
        <end position="203"/>
    </location>
</feature>
<sequence>MKRGGLTAGELLRQGLLLLFGLLALFPLYFSVVNSFKDRVQYAENLLNLPFPPHPENYALAWTQIQGPLLNSVIVTLASVLATLVFASLSAYAFALMDFPGRHLLFGVTFALLLVPEFLTLIPLYVQIQALTLPSNYLAIILPTIAAGQPFAILVMRAAFEAIPRDMLEAARLDGAGHLALLRRIVLPVSLPVLVSVAIIRLIPVWNEYLLPSLVLDERHRTLPVALVAFQGGGAATAVTPNYGALMASYVLAAVPLVLLFAFLMRYYIQGVTSGRVKG</sequence>
<feature type="transmembrane region" description="Helical" evidence="7">
    <location>
        <begin position="73"/>
        <end position="97"/>
    </location>
</feature>
<dbReference type="GO" id="GO:0055085">
    <property type="term" value="P:transmembrane transport"/>
    <property type="evidence" value="ECO:0007669"/>
    <property type="project" value="InterPro"/>
</dbReference>
<organism evidence="9 10">
    <name type="scientific">Deinococcus reticulitermitis</name>
    <dbReference type="NCBI Taxonomy" id="856736"/>
    <lineage>
        <taxon>Bacteria</taxon>
        <taxon>Thermotogati</taxon>
        <taxon>Deinococcota</taxon>
        <taxon>Deinococci</taxon>
        <taxon>Deinococcales</taxon>
        <taxon>Deinococcaceae</taxon>
        <taxon>Deinococcus</taxon>
    </lineage>
</organism>
<keyword evidence="2 7" id="KW-0813">Transport</keyword>
<dbReference type="EMBL" id="FNZA01000016">
    <property type="protein sequence ID" value="SEJ72822.1"/>
    <property type="molecule type" value="Genomic_DNA"/>
</dbReference>
<dbReference type="InterPro" id="IPR035906">
    <property type="entry name" value="MetI-like_sf"/>
</dbReference>
<comment type="subcellular location">
    <subcellularLocation>
        <location evidence="1 7">Cell membrane</location>
        <topology evidence="1 7">Multi-pass membrane protein</topology>
    </subcellularLocation>
</comment>
<gene>
    <name evidence="9" type="ORF">SAMN04488058_11618</name>
</gene>
<evidence type="ECO:0000259" key="8">
    <source>
        <dbReference type="PROSITE" id="PS50928"/>
    </source>
</evidence>
<comment type="similarity">
    <text evidence="7">Belongs to the binding-protein-dependent transport system permease family.</text>
</comment>
<proteinExistence type="inferred from homology"/>
<accession>A0A1H7BE70</accession>
<dbReference type="Gene3D" id="1.10.3720.10">
    <property type="entry name" value="MetI-like"/>
    <property type="match status" value="1"/>
</dbReference>
<dbReference type="OrthoDB" id="151346at2"/>
<dbReference type="GO" id="GO:0005886">
    <property type="term" value="C:plasma membrane"/>
    <property type="evidence" value="ECO:0007669"/>
    <property type="project" value="UniProtKB-SubCell"/>
</dbReference>
<keyword evidence="5 7" id="KW-1133">Transmembrane helix</keyword>
<dbReference type="InterPro" id="IPR000515">
    <property type="entry name" value="MetI-like"/>
</dbReference>
<keyword evidence="10" id="KW-1185">Reference proteome</keyword>
<evidence type="ECO:0000256" key="2">
    <source>
        <dbReference type="ARBA" id="ARBA00022448"/>
    </source>
</evidence>
<evidence type="ECO:0000313" key="10">
    <source>
        <dbReference type="Proteomes" id="UP000199223"/>
    </source>
</evidence>
<dbReference type="PANTHER" id="PTHR43744">
    <property type="entry name" value="ABC TRANSPORTER PERMEASE PROTEIN MG189-RELATED-RELATED"/>
    <property type="match status" value="1"/>
</dbReference>
<feature type="transmembrane region" description="Helical" evidence="7">
    <location>
        <begin position="137"/>
        <end position="160"/>
    </location>
</feature>
<feature type="domain" description="ABC transmembrane type-1" evidence="8">
    <location>
        <begin position="69"/>
        <end position="264"/>
    </location>
</feature>
<feature type="transmembrane region" description="Helical" evidence="7">
    <location>
        <begin position="12"/>
        <end position="30"/>
    </location>
</feature>
<keyword evidence="4 7" id="KW-0812">Transmembrane</keyword>
<dbReference type="Proteomes" id="UP000199223">
    <property type="component" value="Unassembled WGS sequence"/>
</dbReference>
<dbReference type="PROSITE" id="PS50928">
    <property type="entry name" value="ABC_TM1"/>
    <property type="match status" value="1"/>
</dbReference>
<keyword evidence="3" id="KW-1003">Cell membrane</keyword>
<dbReference type="Pfam" id="PF00528">
    <property type="entry name" value="BPD_transp_1"/>
    <property type="match status" value="1"/>
</dbReference>